<dbReference type="InterPro" id="IPR008266">
    <property type="entry name" value="Tyr_kinase_AS"/>
</dbReference>
<evidence type="ECO:0000256" key="4">
    <source>
        <dbReference type="ARBA" id="ARBA00022840"/>
    </source>
</evidence>
<accession>A0A2W5TCS9</accession>
<keyword evidence="1" id="KW-0808">Transferase</keyword>
<dbReference type="GO" id="GO:0004674">
    <property type="term" value="F:protein serine/threonine kinase activity"/>
    <property type="evidence" value="ECO:0007669"/>
    <property type="project" value="TreeGrafter"/>
</dbReference>
<reference evidence="6 7" key="1">
    <citation type="submission" date="2017-08" db="EMBL/GenBank/DDBJ databases">
        <title>Infants hospitalized years apart are colonized by the same room-sourced microbial strains.</title>
        <authorList>
            <person name="Brooks B."/>
            <person name="Olm M.R."/>
            <person name="Firek B.A."/>
            <person name="Baker R."/>
            <person name="Thomas B.C."/>
            <person name="Morowitz M.J."/>
            <person name="Banfield J.F."/>
        </authorList>
    </citation>
    <scope>NUCLEOTIDE SEQUENCE [LARGE SCALE GENOMIC DNA]</scope>
    <source>
        <strain evidence="6">S2_003_000_R2_14</strain>
    </source>
</reference>
<dbReference type="Gene3D" id="1.10.510.10">
    <property type="entry name" value="Transferase(Phosphotransferase) domain 1"/>
    <property type="match status" value="1"/>
</dbReference>
<dbReference type="EMBL" id="QFQP01000010">
    <property type="protein sequence ID" value="PZR13269.1"/>
    <property type="molecule type" value="Genomic_DNA"/>
</dbReference>
<protein>
    <recommendedName>
        <fullName evidence="5">Protein kinase domain-containing protein</fullName>
    </recommendedName>
</protein>
<evidence type="ECO:0000256" key="2">
    <source>
        <dbReference type="ARBA" id="ARBA00022741"/>
    </source>
</evidence>
<name>A0A2W5TCS9_9BACT</name>
<evidence type="ECO:0000259" key="5">
    <source>
        <dbReference type="PROSITE" id="PS50011"/>
    </source>
</evidence>
<dbReference type="PANTHER" id="PTHR43289">
    <property type="entry name" value="MITOGEN-ACTIVATED PROTEIN KINASE KINASE KINASE 20-RELATED"/>
    <property type="match status" value="1"/>
</dbReference>
<dbReference type="AlphaFoldDB" id="A0A2W5TCS9"/>
<dbReference type="CDD" id="cd14014">
    <property type="entry name" value="STKc_PknB_like"/>
    <property type="match status" value="1"/>
</dbReference>
<keyword evidence="3" id="KW-0418">Kinase</keyword>
<dbReference type="GO" id="GO:0005524">
    <property type="term" value="F:ATP binding"/>
    <property type="evidence" value="ECO:0007669"/>
    <property type="project" value="UniProtKB-KW"/>
</dbReference>
<comment type="caution">
    <text evidence="6">The sequence shown here is derived from an EMBL/GenBank/DDBJ whole genome shotgun (WGS) entry which is preliminary data.</text>
</comment>
<evidence type="ECO:0000256" key="1">
    <source>
        <dbReference type="ARBA" id="ARBA00022679"/>
    </source>
</evidence>
<dbReference type="PROSITE" id="PS50011">
    <property type="entry name" value="PROTEIN_KINASE_DOM"/>
    <property type="match status" value="1"/>
</dbReference>
<feature type="domain" description="Protein kinase" evidence="5">
    <location>
        <begin position="5"/>
        <end position="277"/>
    </location>
</feature>
<evidence type="ECO:0000313" key="6">
    <source>
        <dbReference type="EMBL" id="PZR13269.1"/>
    </source>
</evidence>
<keyword evidence="4" id="KW-0067">ATP-binding</keyword>
<proteinExistence type="predicted"/>
<gene>
    <name evidence="6" type="ORF">DI536_13360</name>
</gene>
<sequence length="491" mass="52551">MEPGYELIRRIAGGGMGEVFVARRTGAGNFEKHVALKLLLPHLADSPDLVKRFHDEARLAARMHHPNIVEIFDVGEADGRPFIAMQWVEGVTVGKLLRDAGTRGESLPLPIIRLLATSLCEALSYAHGLTDGKGRHLRVVHRDVTPGNVLVSGMGAVLLTDFGIARVRDGSMTEPGVLRGKAAYLAPEQVLHDAPVDARADIYAAALTLYEALTGIQPYRRESMKDALDAVIKGGVQDVRALREDVSPRMAAALSKALSRTPGDRFETAKQFREAFVDGPVATTPELAEFVQKICGDVSKQVFDAAEAGPGATRSVITVTPTHLNLPAAEVATPPATKRRAGLISALVVVVALISGAGAWWGSHSRPVTVELPQPPAVVVDEPVDEEAPRPEPEVAVVEPEPVQKKTRAPSRRKAAVVAPAAMRVGYVTADAAPWAEVLLDGKLLDRTPFVRYPLPVGKHTLVFKGPNGVTQKRAVSVTEGAVTAVRVDFK</sequence>
<dbReference type="Proteomes" id="UP000249061">
    <property type="component" value="Unassembled WGS sequence"/>
</dbReference>
<dbReference type="SUPFAM" id="SSF56112">
    <property type="entry name" value="Protein kinase-like (PK-like)"/>
    <property type="match status" value="1"/>
</dbReference>
<dbReference type="Gene3D" id="3.30.200.20">
    <property type="entry name" value="Phosphorylase Kinase, domain 1"/>
    <property type="match status" value="1"/>
</dbReference>
<dbReference type="InterPro" id="IPR011009">
    <property type="entry name" value="Kinase-like_dom_sf"/>
</dbReference>
<evidence type="ECO:0000313" key="7">
    <source>
        <dbReference type="Proteomes" id="UP000249061"/>
    </source>
</evidence>
<dbReference type="Pfam" id="PF00069">
    <property type="entry name" value="Pkinase"/>
    <property type="match status" value="1"/>
</dbReference>
<organism evidence="6 7">
    <name type="scientific">Archangium gephyra</name>
    <dbReference type="NCBI Taxonomy" id="48"/>
    <lineage>
        <taxon>Bacteria</taxon>
        <taxon>Pseudomonadati</taxon>
        <taxon>Myxococcota</taxon>
        <taxon>Myxococcia</taxon>
        <taxon>Myxococcales</taxon>
        <taxon>Cystobacterineae</taxon>
        <taxon>Archangiaceae</taxon>
        <taxon>Archangium</taxon>
    </lineage>
</organism>
<evidence type="ECO:0000256" key="3">
    <source>
        <dbReference type="ARBA" id="ARBA00022777"/>
    </source>
</evidence>
<keyword evidence="2" id="KW-0547">Nucleotide-binding</keyword>
<dbReference type="PANTHER" id="PTHR43289:SF6">
    <property type="entry name" value="SERINE_THREONINE-PROTEIN KINASE NEKL-3"/>
    <property type="match status" value="1"/>
</dbReference>
<dbReference type="PROSITE" id="PS00109">
    <property type="entry name" value="PROTEIN_KINASE_TYR"/>
    <property type="match status" value="1"/>
</dbReference>
<dbReference type="InterPro" id="IPR000719">
    <property type="entry name" value="Prot_kinase_dom"/>
</dbReference>